<dbReference type="InterPro" id="IPR002941">
    <property type="entry name" value="DNA_methylase_N4/N6"/>
</dbReference>
<dbReference type="InterPro" id="IPR001091">
    <property type="entry name" value="RM_Methyltransferase"/>
</dbReference>
<dbReference type="GO" id="GO:0009307">
    <property type="term" value="P:DNA restriction-modification system"/>
    <property type="evidence" value="ECO:0007669"/>
    <property type="project" value="InterPro"/>
</dbReference>
<dbReference type="PANTHER" id="PTHR13370">
    <property type="entry name" value="RNA METHYLASE-RELATED"/>
    <property type="match status" value="1"/>
</dbReference>
<keyword evidence="2" id="KW-0808">Transferase</keyword>
<proteinExistence type="predicted"/>
<dbReference type="Gene3D" id="3.40.50.150">
    <property type="entry name" value="Vaccinia Virus protein VP39"/>
    <property type="match status" value="1"/>
</dbReference>
<dbReference type="GO" id="GO:0008170">
    <property type="term" value="F:N-methyltransferase activity"/>
    <property type="evidence" value="ECO:0007669"/>
    <property type="project" value="InterPro"/>
</dbReference>
<dbReference type="Pfam" id="PF01555">
    <property type="entry name" value="N6_N4_Mtase"/>
    <property type="match status" value="1"/>
</dbReference>
<organism evidence="5">
    <name type="scientific">mine drainage metagenome</name>
    <dbReference type="NCBI Taxonomy" id="410659"/>
    <lineage>
        <taxon>unclassified sequences</taxon>
        <taxon>metagenomes</taxon>
        <taxon>ecological metagenomes</taxon>
    </lineage>
</organism>
<dbReference type="EMBL" id="AUZY01005071">
    <property type="protein sequence ID" value="EQD60100.1"/>
    <property type="molecule type" value="Genomic_DNA"/>
</dbReference>
<accession>T1C1X4</accession>
<protein>
    <submittedName>
        <fullName evidence="5">DNA methylase N-4/N-6 domain-containing protein</fullName>
    </submittedName>
</protein>
<dbReference type="GO" id="GO:0004519">
    <property type="term" value="F:endonuclease activity"/>
    <property type="evidence" value="ECO:0007669"/>
    <property type="project" value="InterPro"/>
</dbReference>
<feature type="domain" description="DNA methylase N-4/N-6" evidence="3">
    <location>
        <begin position="29"/>
        <end position="110"/>
    </location>
</feature>
<gene>
    <name evidence="5" type="ORF">B1B_07899</name>
</gene>
<sequence length="310" mass="35143">MWRFTQSNVDRLEADGRIYYSKTGYPYVKSYLDEQSGRPIQNIWNDIRMTKSGGERLGYPTQKPEALLDRIIESSSDPGDTVLDPFCGCGTTIASAQKLGRRWIGIDVTHLAITLIRSRLADAYDDRVSYEVVGEPADIHGAEALAKQDRYQFQWWALGVIRARPAQEERKKGADTGIDGKFFFREKPNGDVKIAVIQVKSGSLKLGEVRDFAHVIEREKAQIGVLLTLDEPTREMRAEAGGLGFYRPEYRLDPETDTKYDRYQILTIRELLEGKRPQYPPFRNVTFKAAPPAKVVPKGPKARTKKLSET</sequence>
<evidence type="ECO:0000256" key="2">
    <source>
        <dbReference type="ARBA" id="ARBA00022679"/>
    </source>
</evidence>
<dbReference type="InterPro" id="IPR029063">
    <property type="entry name" value="SAM-dependent_MTases_sf"/>
</dbReference>
<dbReference type="SUPFAM" id="SSF53335">
    <property type="entry name" value="S-adenosyl-L-methionine-dependent methyltransferases"/>
    <property type="match status" value="1"/>
</dbReference>
<dbReference type="Pfam" id="PF04471">
    <property type="entry name" value="Mrr_cat"/>
    <property type="match status" value="1"/>
</dbReference>
<dbReference type="GO" id="GO:0003677">
    <property type="term" value="F:DNA binding"/>
    <property type="evidence" value="ECO:0007669"/>
    <property type="project" value="InterPro"/>
</dbReference>
<reference evidence="5" key="2">
    <citation type="journal article" date="2014" name="ISME J.">
        <title>Microbial stratification in low pH oxic and suboxic macroscopic growths along an acid mine drainage.</title>
        <authorList>
            <person name="Mendez-Garcia C."/>
            <person name="Mesa V."/>
            <person name="Sprenger R.R."/>
            <person name="Richter M."/>
            <person name="Diez M.S."/>
            <person name="Solano J."/>
            <person name="Bargiela R."/>
            <person name="Golyshina O.V."/>
            <person name="Manteca A."/>
            <person name="Ramos J.L."/>
            <person name="Gallego J.R."/>
            <person name="Llorente I."/>
            <person name="Martins Dos Santos V.A."/>
            <person name="Jensen O.N."/>
            <person name="Pelaez A.I."/>
            <person name="Sanchez J."/>
            <person name="Ferrer M."/>
        </authorList>
    </citation>
    <scope>NUCLEOTIDE SEQUENCE</scope>
</reference>
<feature type="domain" description="Restriction endonuclease type IV Mrr" evidence="4">
    <location>
        <begin position="153"/>
        <end position="241"/>
    </location>
</feature>
<dbReference type="InterPro" id="IPR007560">
    <property type="entry name" value="Restrct_endonuc_IV_Mrr"/>
</dbReference>
<evidence type="ECO:0000256" key="1">
    <source>
        <dbReference type="ARBA" id="ARBA00022603"/>
    </source>
</evidence>
<reference evidence="5" key="1">
    <citation type="submission" date="2013-08" db="EMBL/GenBank/DDBJ databases">
        <authorList>
            <person name="Mendez C."/>
            <person name="Richter M."/>
            <person name="Ferrer M."/>
            <person name="Sanchez J."/>
        </authorList>
    </citation>
    <scope>NUCLEOTIDE SEQUENCE</scope>
</reference>
<dbReference type="PRINTS" id="PR00508">
    <property type="entry name" value="S21N4MTFRASE"/>
</dbReference>
<dbReference type="AlphaFoldDB" id="T1C1X4"/>
<evidence type="ECO:0000259" key="3">
    <source>
        <dbReference type="Pfam" id="PF01555"/>
    </source>
</evidence>
<comment type="caution">
    <text evidence="5">The sequence shown here is derived from an EMBL/GenBank/DDBJ whole genome shotgun (WGS) entry which is preliminary data.</text>
</comment>
<keyword evidence="1 5" id="KW-0489">Methyltransferase</keyword>
<dbReference type="GO" id="GO:0032259">
    <property type="term" value="P:methylation"/>
    <property type="evidence" value="ECO:0007669"/>
    <property type="project" value="UniProtKB-KW"/>
</dbReference>
<evidence type="ECO:0000313" key="5">
    <source>
        <dbReference type="EMBL" id="EQD60100.1"/>
    </source>
</evidence>
<dbReference type="PANTHER" id="PTHR13370:SF3">
    <property type="entry name" value="TRNA (GUANINE(10)-N2)-METHYLTRANSFERASE HOMOLOG"/>
    <property type="match status" value="1"/>
</dbReference>
<evidence type="ECO:0000259" key="4">
    <source>
        <dbReference type="Pfam" id="PF04471"/>
    </source>
</evidence>
<dbReference type="GO" id="GO:0005737">
    <property type="term" value="C:cytoplasm"/>
    <property type="evidence" value="ECO:0007669"/>
    <property type="project" value="TreeGrafter"/>
</dbReference>
<name>T1C1X4_9ZZZZ</name>